<feature type="region of interest" description="Disordered" evidence="1">
    <location>
        <begin position="236"/>
        <end position="264"/>
    </location>
</feature>
<evidence type="ECO:0000313" key="4">
    <source>
        <dbReference type="Proteomes" id="UP000193377"/>
    </source>
</evidence>
<dbReference type="Pfam" id="PF02661">
    <property type="entry name" value="Fic"/>
    <property type="match status" value="1"/>
</dbReference>
<organism evidence="3 4">
    <name type="scientific">Bifidobacterium adolescentis</name>
    <dbReference type="NCBI Taxonomy" id="1680"/>
    <lineage>
        <taxon>Bacteria</taxon>
        <taxon>Bacillati</taxon>
        <taxon>Actinomycetota</taxon>
        <taxon>Actinomycetes</taxon>
        <taxon>Bifidobacteriales</taxon>
        <taxon>Bifidobacteriaceae</taxon>
        <taxon>Bifidobacterium</taxon>
    </lineage>
</organism>
<comment type="caution">
    <text evidence="3">The sequence shown here is derived from an EMBL/GenBank/DDBJ whole genome shotgun (WGS) entry which is preliminary data.</text>
</comment>
<dbReference type="RefSeq" id="WP_227561649.1">
    <property type="nucleotide sequence ID" value="NZ_CZAA01000001.1"/>
</dbReference>
<dbReference type="InterPro" id="IPR036597">
    <property type="entry name" value="Fido-like_dom_sf"/>
</dbReference>
<dbReference type="InterPro" id="IPR003812">
    <property type="entry name" value="Fido"/>
</dbReference>
<dbReference type="SUPFAM" id="SSF140931">
    <property type="entry name" value="Fic-like"/>
    <property type="match status" value="1"/>
</dbReference>
<feature type="domain" description="Fido" evidence="2">
    <location>
        <begin position="78"/>
        <end position="210"/>
    </location>
</feature>
<name>A0A173Y4U5_BIFAD</name>
<sequence length="264" mass="29490">MAEDNSDRATMAMELAKRQLIDVMWKTANIEVDGITFPDTQEIFDGRAPADMTVNDIIVVNNIKRAWMFLFENGGHPIDWQYVSEYNRILGEGLIRDAGKIRTNDVRIGGTDWIPDLPTIESSHDVILSLSKSERSAEDQALLMFCAITRGQWFNDGNKRTALMAANHVLINAGIGVFAISPSLKRDFTNRLLRYYESDDPAPLCAWLRDYAIGRLPGGLTSAESRRLETERIKSGRPSIGLPIPNPTAITEDTDNDVRSSMGM</sequence>
<dbReference type="Gene3D" id="1.10.3290.10">
    <property type="entry name" value="Fido-like domain"/>
    <property type="match status" value="1"/>
</dbReference>
<dbReference type="PROSITE" id="PS51459">
    <property type="entry name" value="FIDO"/>
    <property type="match status" value="1"/>
</dbReference>
<dbReference type="EMBL" id="LNKD01000001">
    <property type="protein sequence ID" value="OSG88256.1"/>
    <property type="molecule type" value="Genomic_DNA"/>
</dbReference>
<dbReference type="AlphaFoldDB" id="A0A173Y4U5"/>
<accession>A0A173Y4U5</accession>
<reference evidence="3 4" key="1">
    <citation type="journal article" date="2016" name="Sci. Rep.">
        <title>Evaluation of genetic diversity among strains of the human gut commensal Bifidobacterium adolescentis.</title>
        <authorList>
            <person name="Duranti S."/>
            <person name="Milani C."/>
            <person name="Lugli G.A."/>
            <person name="Mancabelli L."/>
            <person name="Turroni F."/>
            <person name="Ferrario C."/>
            <person name="Mangifesta M."/>
            <person name="Viappiani A."/>
            <person name="Sanchez B."/>
            <person name="Margolles A."/>
            <person name="van Sinderen D."/>
            <person name="Ventura M."/>
        </authorList>
    </citation>
    <scope>NUCLEOTIDE SEQUENCE [LARGE SCALE GENOMIC DNA]</scope>
    <source>
        <strain evidence="3 4">487B</strain>
    </source>
</reference>
<evidence type="ECO:0000256" key="1">
    <source>
        <dbReference type="SAM" id="MobiDB-lite"/>
    </source>
</evidence>
<proteinExistence type="predicted"/>
<gene>
    <name evidence="3" type="ORF">B0487_1176</name>
</gene>
<protein>
    <submittedName>
        <fullName evidence="3">Fic family protein</fullName>
    </submittedName>
</protein>
<evidence type="ECO:0000259" key="2">
    <source>
        <dbReference type="PROSITE" id="PS51459"/>
    </source>
</evidence>
<evidence type="ECO:0000313" key="3">
    <source>
        <dbReference type="EMBL" id="OSG88256.1"/>
    </source>
</evidence>
<dbReference type="Proteomes" id="UP000193377">
    <property type="component" value="Unassembled WGS sequence"/>
</dbReference>